<dbReference type="FunFam" id="2.40.70.10:FF:000010">
    <property type="entry name" value="Aspartyl protease family protein 2"/>
    <property type="match status" value="1"/>
</dbReference>
<feature type="active site" evidence="7">
    <location>
        <position position="366"/>
    </location>
</feature>
<feature type="domain" description="Peptidase A1" evidence="10">
    <location>
        <begin position="138"/>
        <end position="483"/>
    </location>
</feature>
<sequence length="487" mass="51658">MAAPLLSLHRLFPFPLLLLPLFFSISFTNGSLHYETLHLFPLQNPTPVSHSSLLTETLTLDTTSATSLHLRIAHRDALFPSNSTPDATFLHRLYRDTHRVSSLTSGAHPKPNSTARPSAGSGFTSPVISGLSHGSGEYFTRIGIGTPATSSFMVLDTGSDIIWLQCAPCRHCYTQVDPVYDPRRSHSYSVVPCLSPVCRHLDSPGCDTRRRSCLYEVSYGDGSLTAGDLATETLSFSGGAHVSSVALGCGHDNQGLFVAAAGLLGLGRGPLSFPTQSGRQYGQRFSYCLVDRTSITAAARTSSAIFGDMAVPGNATWTPLVRNPKMETFYYVEMTGISIGGTRVSGIAASDLKLDPMTGKGGVIIDSGTSVTRLAGPAYAAMRDAFKAGAAGLREAPGGFSLFDTCYDLSGRKVVKVPTVALHLAGGGVVQLPAENYLIPVDTKGTFCFAFAGTESGVSIIGNIQQQGFRVVFDGVNERVGFVPRGC</sequence>
<evidence type="ECO:0000256" key="2">
    <source>
        <dbReference type="ARBA" id="ARBA00022670"/>
    </source>
</evidence>
<dbReference type="InterPro" id="IPR033873">
    <property type="entry name" value="CND41-like"/>
</dbReference>
<keyword evidence="5" id="KW-0378">Hydrolase</keyword>
<comment type="similarity">
    <text evidence="1">Belongs to the peptidase A1 family.</text>
</comment>
<dbReference type="SUPFAM" id="SSF50630">
    <property type="entry name" value="Acid proteases"/>
    <property type="match status" value="1"/>
</dbReference>
<evidence type="ECO:0000256" key="6">
    <source>
        <dbReference type="ARBA" id="ARBA00023125"/>
    </source>
</evidence>
<dbReference type="PANTHER" id="PTHR13683">
    <property type="entry name" value="ASPARTYL PROTEASES"/>
    <property type="match status" value="1"/>
</dbReference>
<dbReference type="InterPro" id="IPR032861">
    <property type="entry name" value="TAXi_N"/>
</dbReference>
<evidence type="ECO:0000256" key="1">
    <source>
        <dbReference type="ARBA" id="ARBA00007447"/>
    </source>
</evidence>
<reference evidence="11" key="1">
    <citation type="journal article" date="2022" name="Cell">
        <title>Repeat-based holocentromeres influence genome architecture and karyotype evolution.</title>
        <authorList>
            <person name="Hofstatter P.G."/>
            <person name="Thangavel G."/>
            <person name="Lux T."/>
            <person name="Neumann P."/>
            <person name="Vondrak T."/>
            <person name="Novak P."/>
            <person name="Zhang M."/>
            <person name="Costa L."/>
            <person name="Castellani M."/>
            <person name="Scott A."/>
            <person name="Toegelov H."/>
            <person name="Fuchs J."/>
            <person name="Mata-Sucre Y."/>
            <person name="Dias Y."/>
            <person name="Vanzela A.L.L."/>
            <person name="Huettel B."/>
            <person name="Almeida C.C.S."/>
            <person name="Simkova H."/>
            <person name="Souza G."/>
            <person name="Pedrosa-Harand A."/>
            <person name="Macas J."/>
            <person name="Mayer K.F.X."/>
            <person name="Houben A."/>
            <person name="Marques A."/>
        </authorList>
    </citation>
    <scope>NUCLEOTIDE SEQUENCE</scope>
    <source>
        <strain evidence="11">RhyBre1mFocal</strain>
    </source>
</reference>
<organism evidence="11 12">
    <name type="scientific">Rhynchospora breviuscula</name>
    <dbReference type="NCBI Taxonomy" id="2022672"/>
    <lineage>
        <taxon>Eukaryota</taxon>
        <taxon>Viridiplantae</taxon>
        <taxon>Streptophyta</taxon>
        <taxon>Embryophyta</taxon>
        <taxon>Tracheophyta</taxon>
        <taxon>Spermatophyta</taxon>
        <taxon>Magnoliopsida</taxon>
        <taxon>Liliopsida</taxon>
        <taxon>Poales</taxon>
        <taxon>Cyperaceae</taxon>
        <taxon>Cyperoideae</taxon>
        <taxon>Rhynchosporeae</taxon>
        <taxon>Rhynchospora</taxon>
    </lineage>
</organism>
<feature type="chain" id="PRO_5040509023" description="Peptidase A1 domain-containing protein" evidence="9">
    <location>
        <begin position="31"/>
        <end position="487"/>
    </location>
</feature>
<dbReference type="InterPro" id="IPR032799">
    <property type="entry name" value="TAXi_C"/>
</dbReference>
<evidence type="ECO:0000256" key="9">
    <source>
        <dbReference type="SAM" id="SignalP"/>
    </source>
</evidence>
<evidence type="ECO:0000313" key="11">
    <source>
        <dbReference type="EMBL" id="KAJ1687953.1"/>
    </source>
</evidence>
<dbReference type="AlphaFoldDB" id="A0A9Q0C608"/>
<keyword evidence="4" id="KW-0064">Aspartyl protease</keyword>
<dbReference type="InterPro" id="IPR001461">
    <property type="entry name" value="Aspartic_peptidase_A1"/>
</dbReference>
<gene>
    <name evidence="11" type="ORF">LUZ63_019343</name>
</gene>
<evidence type="ECO:0000256" key="3">
    <source>
        <dbReference type="ARBA" id="ARBA00022729"/>
    </source>
</evidence>
<dbReference type="Gene3D" id="2.40.70.10">
    <property type="entry name" value="Acid Proteases"/>
    <property type="match status" value="2"/>
</dbReference>
<keyword evidence="3 9" id="KW-0732">Signal</keyword>
<evidence type="ECO:0000256" key="4">
    <source>
        <dbReference type="ARBA" id="ARBA00022750"/>
    </source>
</evidence>
<dbReference type="PROSITE" id="PS51767">
    <property type="entry name" value="PEPTIDASE_A1"/>
    <property type="match status" value="1"/>
</dbReference>
<dbReference type="PRINTS" id="PR00792">
    <property type="entry name" value="PEPSIN"/>
</dbReference>
<dbReference type="InterPro" id="IPR033121">
    <property type="entry name" value="PEPTIDASE_A1"/>
</dbReference>
<keyword evidence="6" id="KW-0238">DNA-binding</keyword>
<proteinExistence type="inferred from homology"/>
<evidence type="ECO:0000256" key="8">
    <source>
        <dbReference type="SAM" id="MobiDB-lite"/>
    </source>
</evidence>
<dbReference type="PANTHER" id="PTHR13683:SF679">
    <property type="entry name" value="ASPARTYL PROTEASE FAMILY PROTEIN 2"/>
    <property type="match status" value="1"/>
</dbReference>
<feature type="active site" evidence="7">
    <location>
        <position position="156"/>
    </location>
</feature>
<dbReference type="Proteomes" id="UP001151287">
    <property type="component" value="Unassembled WGS sequence"/>
</dbReference>
<feature type="region of interest" description="Disordered" evidence="8">
    <location>
        <begin position="101"/>
        <end position="122"/>
    </location>
</feature>
<dbReference type="GO" id="GO:0003677">
    <property type="term" value="F:DNA binding"/>
    <property type="evidence" value="ECO:0007669"/>
    <property type="project" value="UniProtKB-KW"/>
</dbReference>
<accession>A0A9Q0C608</accession>
<dbReference type="GO" id="GO:0004190">
    <property type="term" value="F:aspartic-type endopeptidase activity"/>
    <property type="evidence" value="ECO:0007669"/>
    <property type="project" value="UniProtKB-KW"/>
</dbReference>
<name>A0A9Q0C608_9POAL</name>
<dbReference type="GO" id="GO:0006508">
    <property type="term" value="P:proteolysis"/>
    <property type="evidence" value="ECO:0007669"/>
    <property type="project" value="UniProtKB-KW"/>
</dbReference>
<evidence type="ECO:0000256" key="5">
    <source>
        <dbReference type="ARBA" id="ARBA00022801"/>
    </source>
</evidence>
<comment type="caution">
    <text evidence="11">The sequence shown here is derived from an EMBL/GenBank/DDBJ whole genome shotgun (WGS) entry which is preliminary data.</text>
</comment>
<dbReference type="Pfam" id="PF14541">
    <property type="entry name" value="TAXi_C"/>
    <property type="match status" value="1"/>
</dbReference>
<dbReference type="Pfam" id="PF14543">
    <property type="entry name" value="TAXi_N"/>
    <property type="match status" value="1"/>
</dbReference>
<feature type="signal peptide" evidence="9">
    <location>
        <begin position="1"/>
        <end position="30"/>
    </location>
</feature>
<dbReference type="OrthoDB" id="2747330at2759"/>
<evidence type="ECO:0000313" key="12">
    <source>
        <dbReference type="Proteomes" id="UP001151287"/>
    </source>
</evidence>
<evidence type="ECO:0000256" key="7">
    <source>
        <dbReference type="PIRSR" id="PIRSR601461-1"/>
    </source>
</evidence>
<dbReference type="EMBL" id="JAMQYH010000005">
    <property type="protein sequence ID" value="KAJ1687953.1"/>
    <property type="molecule type" value="Genomic_DNA"/>
</dbReference>
<dbReference type="InterPro" id="IPR021109">
    <property type="entry name" value="Peptidase_aspartic_dom_sf"/>
</dbReference>
<dbReference type="FunFam" id="2.40.70.10:FF:000016">
    <property type="entry name" value="Probable aspartic protease At2g35615"/>
    <property type="match status" value="1"/>
</dbReference>
<protein>
    <recommendedName>
        <fullName evidence="10">Peptidase A1 domain-containing protein</fullName>
    </recommendedName>
</protein>
<keyword evidence="12" id="KW-1185">Reference proteome</keyword>
<evidence type="ECO:0000259" key="10">
    <source>
        <dbReference type="PROSITE" id="PS51767"/>
    </source>
</evidence>
<dbReference type="CDD" id="cd05472">
    <property type="entry name" value="cnd41_like"/>
    <property type="match status" value="1"/>
</dbReference>
<keyword evidence="2" id="KW-0645">Protease</keyword>